<evidence type="ECO:0000256" key="3">
    <source>
        <dbReference type="ARBA" id="ARBA00023002"/>
    </source>
</evidence>
<keyword evidence="2" id="KW-0479">Metal-binding</keyword>
<dbReference type="Gene3D" id="3.50.50.60">
    <property type="entry name" value="FAD/NAD(P)-binding domain"/>
    <property type="match status" value="2"/>
</dbReference>
<gene>
    <name evidence="6" type="ORF">DW888_15495</name>
</gene>
<dbReference type="GO" id="GO:0051539">
    <property type="term" value="F:4 iron, 4 sulfur cluster binding"/>
    <property type="evidence" value="ECO:0007669"/>
    <property type="project" value="UniProtKB-KW"/>
</dbReference>
<dbReference type="Pfam" id="PF12831">
    <property type="entry name" value="FAD_oxidored"/>
    <property type="match status" value="3"/>
</dbReference>
<dbReference type="GO" id="GO:0046872">
    <property type="term" value="F:metal ion binding"/>
    <property type="evidence" value="ECO:0007669"/>
    <property type="project" value="UniProtKB-KW"/>
</dbReference>
<dbReference type="EMBL" id="QSGO01000014">
    <property type="protein sequence ID" value="RHB33744.1"/>
    <property type="molecule type" value="Genomic_DNA"/>
</dbReference>
<evidence type="ECO:0000256" key="4">
    <source>
        <dbReference type="ARBA" id="ARBA00023004"/>
    </source>
</evidence>
<evidence type="ECO:0000256" key="2">
    <source>
        <dbReference type="ARBA" id="ARBA00022723"/>
    </source>
</evidence>
<sequence>MKRREFLNIGLLTLGGVLVGRNFAFADALTETQEVFRRADPVSSYDMIINGAGLCGFFIALEAVKKGLKVLIVDKRTSPGFDIAAKRKLWLSAEGLEEWDKSLLDLFFPTDEQEESLNNTLESPRKSRSGNELLLFAGSIKKGMLRSLLVNQVDVLLMNDVCGILTNDRSETSGVLVASKHGVFSIPCRSFVDATDGVLFTRELFAQKYQIREAGFVLEMDSVHKNSLGKLHLSGLNLLNDTVSVHAGKKDKDQYFVEYRFATEDNDLSHIEQRARLLSAMVSKQIREADPAFSKARTRYAALECSLNIEGEIDSRKIGIKNYYYMENSSEFYTCKTVCGIKEQAKSLVEKIEKSPDMNSVSQVYYIGGKAECNVVPECYKENGFMTPLSPFPVDILKLDKHKTVLLVAGAGTAGAMAALSASQKQIQTVVVEYFNELGGTKTVAGVNGYYRGYQEHKFIKELEQKIKTVAAETNLVTTLPRSYYYLQSLLEHKCKIINGAILCAAEVDKTKLKSVTVCQNGRLYKILAELTIDATGDGDVAYFAGENYSVGDSRMGITQNYSHWDIPFKPKIKDYNRDYDIINNCEILETQRGLYLSHYESHFYDFYPMLAIRESRRINAVYNLSTRDIISDTCYEDTIAQARSDYDPHYFSSSESSRCGFMLPHFDNMSMVNIPYRSIVPRKIDGLLLSGKSIGQSYKALQFTRMSADITVLGYVTGMLAAQILKKKCNVRELDVTPVQKELIASSYLPADATVARKVDLQDIVDKLSTGDETVLFKCCMQEKKQILPLLQAAFEKRPEIFLAKALAWFGDTSGSNYIIDELKTLYRQEQQEGHASSYFEKYDDKLLYWQINKDIALLGMMPATEDGNEMINYILEETKSGGEMVVSDDAYTKGRIDLQLIPYYNRIVNLCFYLERNPDVKFIENLEKLMDDPNIKGYKTSEYNQTRWRIYGANLELLLAVAAIRCGSMKGTECLISYLEDIHSNFRYFSRNELCSVYGKDGGYDRAAWRKLVKDKKSLKVSPLKKSIEV</sequence>
<name>A0A413VJM4_9BACE</name>
<dbReference type="PANTHER" id="PTHR43498:SF1">
    <property type="entry name" value="COB--COM HETERODISULFIDE REDUCTASE IRON-SULFUR SUBUNIT A"/>
    <property type="match status" value="1"/>
</dbReference>
<accession>A0A413VJM4</accession>
<keyword evidence="4" id="KW-0408">Iron</keyword>
<keyword evidence="5" id="KW-0411">Iron-sulfur</keyword>
<dbReference type="SUPFAM" id="SSF51905">
    <property type="entry name" value="FAD/NAD(P)-binding domain"/>
    <property type="match status" value="2"/>
</dbReference>
<keyword evidence="3" id="KW-0560">Oxidoreductase</keyword>
<reference evidence="6 7" key="1">
    <citation type="submission" date="2018-08" db="EMBL/GenBank/DDBJ databases">
        <title>A genome reference for cultivated species of the human gut microbiota.</title>
        <authorList>
            <person name="Zou Y."/>
            <person name="Xue W."/>
            <person name="Luo G."/>
        </authorList>
    </citation>
    <scope>NUCLEOTIDE SEQUENCE [LARGE SCALE GENOMIC DNA]</scope>
    <source>
        <strain evidence="6 7">AM40-30BH</strain>
    </source>
</reference>
<keyword evidence="1" id="KW-0004">4Fe-4S</keyword>
<organism evidence="6 7">
    <name type="scientific">Bacteroides nordii</name>
    <dbReference type="NCBI Taxonomy" id="291645"/>
    <lineage>
        <taxon>Bacteria</taxon>
        <taxon>Pseudomonadati</taxon>
        <taxon>Bacteroidota</taxon>
        <taxon>Bacteroidia</taxon>
        <taxon>Bacteroidales</taxon>
        <taxon>Bacteroidaceae</taxon>
        <taxon>Bacteroides</taxon>
    </lineage>
</organism>
<evidence type="ECO:0000256" key="5">
    <source>
        <dbReference type="ARBA" id="ARBA00023014"/>
    </source>
</evidence>
<evidence type="ECO:0000313" key="6">
    <source>
        <dbReference type="EMBL" id="RHB33744.1"/>
    </source>
</evidence>
<dbReference type="InterPro" id="IPR039650">
    <property type="entry name" value="HdrA-like"/>
</dbReference>
<dbReference type="PANTHER" id="PTHR43498">
    <property type="entry name" value="FERREDOXIN:COB-COM HETERODISULFIDE REDUCTASE SUBUNIT A"/>
    <property type="match status" value="1"/>
</dbReference>
<dbReference type="RefSeq" id="WP_122201920.1">
    <property type="nucleotide sequence ID" value="NZ_CABJFV010000014.1"/>
</dbReference>
<dbReference type="GO" id="GO:0016491">
    <property type="term" value="F:oxidoreductase activity"/>
    <property type="evidence" value="ECO:0007669"/>
    <property type="project" value="UniProtKB-KW"/>
</dbReference>
<proteinExistence type="predicted"/>
<dbReference type="Proteomes" id="UP000284379">
    <property type="component" value="Unassembled WGS sequence"/>
</dbReference>
<comment type="caution">
    <text evidence="6">The sequence shown here is derived from an EMBL/GenBank/DDBJ whole genome shotgun (WGS) entry which is preliminary data.</text>
</comment>
<dbReference type="GeneID" id="69501509"/>
<evidence type="ECO:0000256" key="1">
    <source>
        <dbReference type="ARBA" id="ARBA00022485"/>
    </source>
</evidence>
<evidence type="ECO:0000313" key="7">
    <source>
        <dbReference type="Proteomes" id="UP000284379"/>
    </source>
</evidence>
<dbReference type="InterPro" id="IPR036188">
    <property type="entry name" value="FAD/NAD-bd_sf"/>
</dbReference>
<dbReference type="AlphaFoldDB" id="A0A413VJM4"/>
<protein>
    <submittedName>
        <fullName evidence="6">FAD-dependent oxidoreductase</fullName>
    </submittedName>
</protein>